<dbReference type="AlphaFoldDB" id="B9L7I4"/>
<dbReference type="GO" id="GO:0006259">
    <property type="term" value="P:DNA metabolic process"/>
    <property type="evidence" value="ECO:0007669"/>
    <property type="project" value="UniProtKB-ARBA"/>
</dbReference>
<evidence type="ECO:0000259" key="4">
    <source>
        <dbReference type="SMART" id="SM00479"/>
    </source>
</evidence>
<dbReference type="InterPro" id="IPR013520">
    <property type="entry name" value="Ribonucl_H"/>
</dbReference>
<dbReference type="KEGG" id="nam:NAMH_0154"/>
<dbReference type="EMBL" id="CP001279">
    <property type="protein sequence ID" value="ACM93645.1"/>
    <property type="molecule type" value="Genomic_DNA"/>
</dbReference>
<dbReference type="Pfam" id="PF00929">
    <property type="entry name" value="RNase_T"/>
    <property type="match status" value="1"/>
</dbReference>
<dbReference type="Gene3D" id="3.30.420.10">
    <property type="entry name" value="Ribonuclease H-like superfamily/Ribonuclease H"/>
    <property type="match status" value="1"/>
</dbReference>
<dbReference type="CDD" id="cd06127">
    <property type="entry name" value="DEDDh"/>
    <property type="match status" value="1"/>
</dbReference>
<evidence type="ECO:0000313" key="6">
    <source>
        <dbReference type="Proteomes" id="UP000000448"/>
    </source>
</evidence>
<dbReference type="PANTHER" id="PTHR30231:SF4">
    <property type="entry name" value="PROTEIN NEN2"/>
    <property type="match status" value="1"/>
</dbReference>
<evidence type="ECO:0000256" key="2">
    <source>
        <dbReference type="ARBA" id="ARBA00022801"/>
    </source>
</evidence>
<evidence type="ECO:0000256" key="3">
    <source>
        <dbReference type="ARBA" id="ARBA00022839"/>
    </source>
</evidence>
<keyword evidence="1" id="KW-0540">Nuclease</keyword>
<keyword evidence="6" id="KW-1185">Reference proteome</keyword>
<dbReference type="InterPro" id="IPR012337">
    <property type="entry name" value="RNaseH-like_sf"/>
</dbReference>
<dbReference type="GO" id="GO:0003676">
    <property type="term" value="F:nucleic acid binding"/>
    <property type="evidence" value="ECO:0007669"/>
    <property type="project" value="InterPro"/>
</dbReference>
<dbReference type="STRING" id="598659.NAMH_0154"/>
<dbReference type="HOGENOM" id="CLU_1026108_0_0_7"/>
<dbReference type="InterPro" id="IPR036397">
    <property type="entry name" value="RNaseH_sf"/>
</dbReference>
<gene>
    <name evidence="5" type="ordered locus">NAMH_0154</name>
</gene>
<evidence type="ECO:0000313" key="5">
    <source>
        <dbReference type="EMBL" id="ACM93645.1"/>
    </source>
</evidence>
<accession>B9L7I4</accession>
<keyword evidence="2" id="KW-0378">Hydrolase</keyword>
<dbReference type="SUPFAM" id="SSF53098">
    <property type="entry name" value="Ribonuclease H-like"/>
    <property type="match status" value="1"/>
</dbReference>
<dbReference type="RefSeq" id="WP_015902697.1">
    <property type="nucleotide sequence ID" value="NC_012115.1"/>
</dbReference>
<name>B9L7I4_NAUPA</name>
<keyword evidence="3 5" id="KW-0269">Exonuclease</keyword>
<dbReference type="GO" id="GO:0008408">
    <property type="term" value="F:3'-5' exonuclease activity"/>
    <property type="evidence" value="ECO:0007669"/>
    <property type="project" value="TreeGrafter"/>
</dbReference>
<feature type="domain" description="Exonuclease" evidence="4">
    <location>
        <begin position="103"/>
        <end position="271"/>
    </location>
</feature>
<dbReference type="eggNOG" id="COG0847">
    <property type="taxonomic scope" value="Bacteria"/>
</dbReference>
<evidence type="ECO:0000256" key="1">
    <source>
        <dbReference type="ARBA" id="ARBA00022722"/>
    </source>
</evidence>
<reference evidence="5 6" key="1">
    <citation type="journal article" date="2009" name="PLoS Genet.">
        <title>Adaptations to submarine hydrothermal environments exemplified by the genome of Nautilia profundicola.</title>
        <authorList>
            <person name="Campbell B.J."/>
            <person name="Smith J.L."/>
            <person name="Hanson T.E."/>
            <person name="Klotz M.G."/>
            <person name="Stein L.Y."/>
            <person name="Lee C.K."/>
            <person name="Wu D."/>
            <person name="Robinson J.M."/>
            <person name="Khouri H.M."/>
            <person name="Eisen J.A."/>
            <person name="Cary S.C."/>
        </authorList>
    </citation>
    <scope>NUCLEOTIDE SEQUENCE [LARGE SCALE GENOMIC DNA]</scope>
    <source>
        <strain evidence="6">ATCC BAA-1463 / DSM 18972 / AmH</strain>
    </source>
</reference>
<dbReference type="SMART" id="SM00479">
    <property type="entry name" value="EXOIII"/>
    <property type="match status" value="1"/>
</dbReference>
<dbReference type="Proteomes" id="UP000000448">
    <property type="component" value="Chromosome"/>
</dbReference>
<protein>
    <submittedName>
        <fullName evidence="5">Exonuclease family</fullName>
    </submittedName>
</protein>
<sequence>MSLPQKIETLRLATVFNKKTREYAIEKLKKDKSYLLKCLSEDVKEDVIFRNYNDYLTSVVLEEEGKRERIKPIKRQKVFSTKEFLKFYIHDLENTPDEFKIQKVGVFDTETTDIYGYIISYAVVIQDMQSMDTEEIYDFLNPKAKISEEAYEVHKIKQEDIEHKPTFAEKKDEFLQIFDNLDMVVGHNVLYDFGVLKRELERAEHFPNIIDIPIFDTMYYSADVVVLEKKKMPRLEECVAFFFGKQNANYHDALEDVKMTLKVFNRLLQEK</sequence>
<organism evidence="5 6">
    <name type="scientific">Nautilia profundicola (strain ATCC BAA-1463 / DSM 18972 / AmH)</name>
    <dbReference type="NCBI Taxonomy" id="598659"/>
    <lineage>
        <taxon>Bacteria</taxon>
        <taxon>Pseudomonadati</taxon>
        <taxon>Campylobacterota</taxon>
        <taxon>Epsilonproteobacteria</taxon>
        <taxon>Nautiliales</taxon>
        <taxon>Nautiliaceae</taxon>
        <taxon>Nautilia</taxon>
    </lineage>
</organism>
<dbReference type="OrthoDB" id="9776650at2"/>
<dbReference type="PANTHER" id="PTHR30231">
    <property type="entry name" value="DNA POLYMERASE III SUBUNIT EPSILON"/>
    <property type="match status" value="1"/>
</dbReference>
<proteinExistence type="predicted"/>